<dbReference type="CDD" id="cd19071">
    <property type="entry name" value="AKR_AKR1-5-like"/>
    <property type="match status" value="1"/>
</dbReference>
<dbReference type="GO" id="GO:0050580">
    <property type="term" value="F:2,5-didehydrogluconate reductase activity"/>
    <property type="evidence" value="ECO:0007669"/>
    <property type="project" value="UniProtKB-EC"/>
</dbReference>
<dbReference type="EMBL" id="UGNV01000003">
    <property type="protein sequence ID" value="STX55595.1"/>
    <property type="molecule type" value="Genomic_DNA"/>
</dbReference>
<dbReference type="PRINTS" id="PR00069">
    <property type="entry name" value="ALDKETRDTASE"/>
</dbReference>
<keyword evidence="3 5" id="KW-0560">Oxidoreductase</keyword>
<dbReference type="SUPFAM" id="SSF51430">
    <property type="entry name" value="NAD(P)-linked oxidoreductase"/>
    <property type="match status" value="1"/>
</dbReference>
<dbReference type="PANTHER" id="PTHR43827:SF3">
    <property type="entry name" value="NADP-DEPENDENT OXIDOREDUCTASE DOMAIN-CONTAINING PROTEIN"/>
    <property type="match status" value="1"/>
</dbReference>
<dbReference type="PANTHER" id="PTHR43827">
    <property type="entry name" value="2,5-DIKETO-D-GLUCONIC ACID REDUCTASE"/>
    <property type="match status" value="1"/>
</dbReference>
<dbReference type="InterPro" id="IPR020471">
    <property type="entry name" value="AKR"/>
</dbReference>
<keyword evidence="6" id="KW-1185">Reference proteome</keyword>
<dbReference type="RefSeq" id="WP_160149917.1">
    <property type="nucleotide sequence ID" value="NZ_CAAAHO010000009.1"/>
</dbReference>
<name>A0A378JNY2_9GAMM</name>
<proteinExistence type="inferred from homology"/>
<evidence type="ECO:0000256" key="3">
    <source>
        <dbReference type="ARBA" id="ARBA00023002"/>
    </source>
</evidence>
<dbReference type="EC" id="1.1.1.274" evidence="5"/>
<accession>A0A378JNY2</accession>
<protein>
    <submittedName>
        <fullName evidence="5">D-xylose reductase III</fullName>
        <ecNumber evidence="5">1.1.1.274</ecNumber>
    </submittedName>
</protein>
<dbReference type="InterPro" id="IPR018170">
    <property type="entry name" value="Aldo/ket_reductase_CS"/>
</dbReference>
<dbReference type="Gene3D" id="3.20.20.100">
    <property type="entry name" value="NADP-dependent oxidoreductase domain"/>
    <property type="match status" value="1"/>
</dbReference>
<reference evidence="5 6" key="1">
    <citation type="submission" date="2018-06" db="EMBL/GenBank/DDBJ databases">
        <authorList>
            <consortium name="Pathogen Informatics"/>
            <person name="Doyle S."/>
        </authorList>
    </citation>
    <scope>NUCLEOTIDE SEQUENCE [LARGE SCALE GENOMIC DNA]</scope>
    <source>
        <strain evidence="5 6">NCTC13315</strain>
    </source>
</reference>
<comment type="similarity">
    <text evidence="1">Belongs to the aldo/keto reductase family.</text>
</comment>
<dbReference type="Pfam" id="PF00248">
    <property type="entry name" value="Aldo_ket_red"/>
    <property type="match status" value="1"/>
</dbReference>
<keyword evidence="2" id="KW-0521">NADP</keyword>
<dbReference type="PROSITE" id="PS00062">
    <property type="entry name" value="ALDOKETO_REDUCTASE_2"/>
    <property type="match status" value="1"/>
</dbReference>
<evidence type="ECO:0000313" key="6">
    <source>
        <dbReference type="Proteomes" id="UP000254968"/>
    </source>
</evidence>
<evidence type="ECO:0000256" key="2">
    <source>
        <dbReference type="ARBA" id="ARBA00022857"/>
    </source>
</evidence>
<sequence>MKNKVHPFANLFQQLPKSNSTFPLEKLHQIGKVDVFNIEAGKPAKAINKSALWFNLAFIMDRSLIDGNTLAELNKNSEIAGYSLKEMAINTYNEMDVNLATLLTVKYCVEQGHKITGKPFEQPLNFVIHVHRSSSAITINKLIARLLTECVPEQYEFFYKETQDKIGKIVREIDCIKAPRLNVVIHFRRGYAEELIDPIYKQADILFSYSMVGGLSPKLKSGSITLPHKFVPFDDKKYLLYPDLSYTATNHMFNHLDAILAQPQETYFETLKNKFASENKSKLDKPRMLTQADFHPVTVLQVNDLFHPLKAKDSEQSIYVTVVTKNKKIQDNYIMHQNINFRLKNNICAGTLGISNVEDIVEAIRAGYRRFDLATAYKTNKLLGDAIVQEHVKREEFDICTKINDVDLINHKFSVHSILKEILCDLNTNYIDTLMLHSPALLLHDKATEIFDELIKLKKSGLIKHIGVSNFTTNDLKRLDNKYLKHITYNSIEISPYCQQKDTVTFCQKNNITIMPYRPFGKGKADDLLQNLTLKEIAKKYNVTIFQVILAWTMQQNMIVIVKTSKEHLTENLKACDLVLNEEDMEAISKLDRNLHTCDWEAFVKIPNYKEYKNIFLSKPEISVRGLGIYSKPKIQANNSQTVLQTNTSKL</sequence>
<dbReference type="InterPro" id="IPR023210">
    <property type="entry name" value="NADP_OxRdtase_dom"/>
</dbReference>
<dbReference type="OrthoDB" id="9804790at2"/>
<evidence type="ECO:0000259" key="4">
    <source>
        <dbReference type="Pfam" id="PF00248"/>
    </source>
</evidence>
<organism evidence="5 6">
    <name type="scientific">Legionella beliardensis</name>
    <dbReference type="NCBI Taxonomy" id="91822"/>
    <lineage>
        <taxon>Bacteria</taxon>
        <taxon>Pseudomonadati</taxon>
        <taxon>Pseudomonadota</taxon>
        <taxon>Gammaproteobacteria</taxon>
        <taxon>Legionellales</taxon>
        <taxon>Legionellaceae</taxon>
        <taxon>Legionella</taxon>
    </lineage>
</organism>
<evidence type="ECO:0000256" key="1">
    <source>
        <dbReference type="ARBA" id="ARBA00007905"/>
    </source>
</evidence>
<dbReference type="InterPro" id="IPR036812">
    <property type="entry name" value="NAD(P)_OxRdtase_dom_sf"/>
</dbReference>
<feature type="domain" description="NADP-dependent oxidoreductase" evidence="4">
    <location>
        <begin position="358"/>
        <end position="592"/>
    </location>
</feature>
<gene>
    <name evidence="5" type="primary">dkgB</name>
    <name evidence="5" type="ORF">NCTC13315_02966</name>
</gene>
<dbReference type="AlphaFoldDB" id="A0A378JNY2"/>
<dbReference type="Proteomes" id="UP000254968">
    <property type="component" value="Unassembled WGS sequence"/>
</dbReference>
<evidence type="ECO:0000313" key="5">
    <source>
        <dbReference type="EMBL" id="STX55595.1"/>
    </source>
</evidence>